<dbReference type="PROSITE" id="PS51257">
    <property type="entry name" value="PROKAR_LIPOPROTEIN"/>
    <property type="match status" value="1"/>
</dbReference>
<gene>
    <name evidence="2" type="ORF">LVJ94_10840</name>
</gene>
<dbReference type="EMBL" id="CP089983">
    <property type="protein sequence ID" value="WXB07727.1"/>
    <property type="molecule type" value="Genomic_DNA"/>
</dbReference>
<feature type="chain" id="PRO_5045152591" description="Tryptophan synthase alpha chain" evidence="1">
    <location>
        <begin position="23"/>
        <end position="280"/>
    </location>
</feature>
<evidence type="ECO:0008006" key="4">
    <source>
        <dbReference type="Google" id="ProtNLM"/>
    </source>
</evidence>
<evidence type="ECO:0000313" key="2">
    <source>
        <dbReference type="EMBL" id="WXB07727.1"/>
    </source>
</evidence>
<evidence type="ECO:0000256" key="1">
    <source>
        <dbReference type="SAM" id="SignalP"/>
    </source>
</evidence>
<keyword evidence="1" id="KW-0732">Signal</keyword>
<feature type="signal peptide" evidence="1">
    <location>
        <begin position="1"/>
        <end position="22"/>
    </location>
</feature>
<dbReference type="Proteomes" id="UP001374803">
    <property type="component" value="Chromosome"/>
</dbReference>
<organism evidence="2 3">
    <name type="scientific">Pendulispora rubella</name>
    <dbReference type="NCBI Taxonomy" id="2741070"/>
    <lineage>
        <taxon>Bacteria</taxon>
        <taxon>Pseudomonadati</taxon>
        <taxon>Myxococcota</taxon>
        <taxon>Myxococcia</taxon>
        <taxon>Myxococcales</taxon>
        <taxon>Sorangiineae</taxon>
        <taxon>Pendulisporaceae</taxon>
        <taxon>Pendulispora</taxon>
    </lineage>
</organism>
<proteinExistence type="predicted"/>
<dbReference type="RefSeq" id="WP_394837393.1">
    <property type="nucleotide sequence ID" value="NZ_CP089929.1"/>
</dbReference>
<accession>A0ABZ2LAC5</accession>
<protein>
    <recommendedName>
        <fullName evidence="4">Tryptophan synthase alpha chain</fullName>
    </recommendedName>
</protein>
<evidence type="ECO:0000313" key="3">
    <source>
        <dbReference type="Proteomes" id="UP001374803"/>
    </source>
</evidence>
<reference evidence="2" key="1">
    <citation type="submission" date="2021-12" db="EMBL/GenBank/DDBJ databases">
        <title>Discovery of the Pendulisporaceae a myxobacterial family with distinct sporulation behavior and unique specialized metabolism.</title>
        <authorList>
            <person name="Garcia R."/>
            <person name="Popoff A."/>
            <person name="Bader C.D."/>
            <person name="Loehr J."/>
            <person name="Walesch S."/>
            <person name="Walt C."/>
            <person name="Boldt J."/>
            <person name="Bunk B."/>
            <person name="Haeckl F.J.F.P.J."/>
            <person name="Gunesch A.P."/>
            <person name="Birkelbach J."/>
            <person name="Nuebel U."/>
            <person name="Pietschmann T."/>
            <person name="Bach T."/>
            <person name="Mueller R."/>
        </authorList>
    </citation>
    <scope>NUCLEOTIDE SEQUENCE</scope>
    <source>
        <strain evidence="2">MSr11367</strain>
    </source>
</reference>
<keyword evidence="3" id="KW-1185">Reference proteome</keyword>
<sequence length="280" mass="28619">MTARLTWGTVATCGCMALVALAACSTILGVEKGEPYEDAGFFEDVTLPQDATNGSDGPVDAGCDAGKSDPNLCNGRCGKFLDSCGNEVDCGTKCAGNGICNEAKRLCECTAPNWCTGRCGKSIDYCGVEQTCTCPTGTVCNISGFCGNCVPNPLACNGKNCGYADNGCAKQSCGTCGANQFCRLAKTGDTAGNCCTPSTREQLCAGKCDGLVVDACNSRIYDCSNVNQCPANETCKDDKCCLNEGQPCDLAAGAKACCNGHCAAPMDAGDGEVTPQVCVP</sequence>
<name>A0ABZ2LAC5_9BACT</name>